<feature type="chain" id="PRO_5015542268" evidence="2">
    <location>
        <begin position="23"/>
        <end position="170"/>
    </location>
</feature>
<organism evidence="3 4">
    <name type="scientific">Novacetimonas maltaceti</name>
    <dbReference type="NCBI Taxonomy" id="1203393"/>
    <lineage>
        <taxon>Bacteria</taxon>
        <taxon>Pseudomonadati</taxon>
        <taxon>Pseudomonadota</taxon>
        <taxon>Alphaproteobacteria</taxon>
        <taxon>Acetobacterales</taxon>
        <taxon>Acetobacteraceae</taxon>
        <taxon>Novacetimonas</taxon>
    </lineage>
</organism>
<protein>
    <submittedName>
        <fullName evidence="3">Uncharacterized protein</fullName>
    </submittedName>
</protein>
<proteinExistence type="predicted"/>
<evidence type="ECO:0000256" key="2">
    <source>
        <dbReference type="SAM" id="SignalP"/>
    </source>
</evidence>
<dbReference type="AlphaFoldDB" id="A0A2S3VYJ0"/>
<reference evidence="3 4" key="1">
    <citation type="submission" date="2018-01" db="EMBL/GenBank/DDBJ databases">
        <title>Draft Genome Sequence of Komagataeibacter maltaceti LMG 1529, a Vinegar Producing Acetic Acid Bacterium Isolated from Malt Vinegar Brewery Acetifiers.</title>
        <authorList>
            <person name="Zhang Q."/>
            <person name="Hollensteiner J."/>
            <person name="Poehlein A."/>
            <person name="Daniel R."/>
        </authorList>
    </citation>
    <scope>NUCLEOTIDE SEQUENCE [LARGE SCALE GENOMIC DNA]</scope>
    <source>
        <strain evidence="3 4">LMG 1529</strain>
    </source>
</reference>
<gene>
    <name evidence="3" type="ORF">KMAL_26910</name>
</gene>
<name>A0A2S3VYJ0_9PROT</name>
<dbReference type="RefSeq" id="WP_167400051.1">
    <property type="nucleotide sequence ID" value="NZ_NKUE01000005.1"/>
</dbReference>
<dbReference type="Proteomes" id="UP000237344">
    <property type="component" value="Unassembled WGS sequence"/>
</dbReference>
<sequence length="170" mass="17048">MIFSRRTCLTVAMALGLPAALALSPVTGQARETSKSCHQKFVAARTAGTLNGQTYKAFKAAQCDDAATPATAATPAAPAAPATTGAPAEAPKATPPAAAPAAAAVAPAATNATLPSAISPKYAKEATGKARLHTCLDQYNANKAANANGGLRWIQRGGGYYSVCNAHLKG</sequence>
<comment type="caution">
    <text evidence="3">The sequence shown here is derived from an EMBL/GenBank/DDBJ whole genome shotgun (WGS) entry which is preliminary data.</text>
</comment>
<feature type="signal peptide" evidence="2">
    <location>
        <begin position="1"/>
        <end position="22"/>
    </location>
</feature>
<feature type="compositionally biased region" description="Low complexity" evidence="1">
    <location>
        <begin position="74"/>
        <end position="92"/>
    </location>
</feature>
<evidence type="ECO:0000256" key="1">
    <source>
        <dbReference type="SAM" id="MobiDB-lite"/>
    </source>
</evidence>
<keyword evidence="2" id="KW-0732">Signal</keyword>
<feature type="region of interest" description="Disordered" evidence="1">
    <location>
        <begin position="74"/>
        <end position="95"/>
    </location>
</feature>
<evidence type="ECO:0000313" key="4">
    <source>
        <dbReference type="Proteomes" id="UP000237344"/>
    </source>
</evidence>
<accession>A0A2S3VYJ0</accession>
<dbReference type="EMBL" id="POTC01000051">
    <property type="protein sequence ID" value="POF61681.1"/>
    <property type="molecule type" value="Genomic_DNA"/>
</dbReference>
<evidence type="ECO:0000313" key="3">
    <source>
        <dbReference type="EMBL" id="POF61681.1"/>
    </source>
</evidence>
<keyword evidence="4" id="KW-1185">Reference proteome</keyword>